<dbReference type="GO" id="GO:0046872">
    <property type="term" value="F:metal ion binding"/>
    <property type="evidence" value="ECO:0007669"/>
    <property type="project" value="UniProtKB-KW"/>
</dbReference>
<dbReference type="PROSITE" id="PS51184">
    <property type="entry name" value="JMJC"/>
    <property type="match status" value="1"/>
</dbReference>
<dbReference type="KEGG" id="cdep:91088372"/>
<evidence type="ECO:0000256" key="2">
    <source>
        <dbReference type="ARBA" id="ARBA00022723"/>
    </source>
</evidence>
<evidence type="ECO:0000313" key="6">
    <source>
        <dbReference type="EMBL" id="WVN88947.1"/>
    </source>
</evidence>
<feature type="region of interest" description="Disordered" evidence="4">
    <location>
        <begin position="1026"/>
        <end position="1073"/>
    </location>
</feature>
<feature type="compositionally biased region" description="Basic and acidic residues" evidence="4">
    <location>
        <begin position="1045"/>
        <end position="1054"/>
    </location>
</feature>
<dbReference type="Proteomes" id="UP000094043">
    <property type="component" value="Chromosome 5"/>
</dbReference>
<feature type="region of interest" description="Disordered" evidence="4">
    <location>
        <begin position="40"/>
        <end position="169"/>
    </location>
</feature>
<dbReference type="PANTHER" id="PTHR12549">
    <property type="entry name" value="JMJC DOMAIN-CONTAINING HISTONE DEMETHYLATION PROTEIN"/>
    <property type="match status" value="1"/>
</dbReference>
<keyword evidence="2" id="KW-0479">Metal-binding</keyword>
<proteinExistence type="predicted"/>
<feature type="compositionally biased region" description="Basic and acidic residues" evidence="4">
    <location>
        <begin position="69"/>
        <end position="84"/>
    </location>
</feature>
<protein>
    <recommendedName>
        <fullName evidence="5">JmjC domain-containing protein</fullName>
    </recommendedName>
</protein>
<dbReference type="GO" id="GO:0032454">
    <property type="term" value="F:histone H3K9 demethylase activity"/>
    <property type="evidence" value="ECO:0007669"/>
    <property type="project" value="InterPro"/>
</dbReference>
<evidence type="ECO:0000256" key="3">
    <source>
        <dbReference type="ARBA" id="ARBA00023242"/>
    </source>
</evidence>
<feature type="compositionally biased region" description="Basic and acidic residues" evidence="4">
    <location>
        <begin position="48"/>
        <end position="58"/>
    </location>
</feature>
<evidence type="ECO:0000259" key="5">
    <source>
        <dbReference type="PROSITE" id="PS51184"/>
    </source>
</evidence>
<gene>
    <name evidence="6" type="ORF">L203_104162</name>
</gene>
<keyword evidence="7" id="KW-1185">Reference proteome</keyword>
<evidence type="ECO:0000313" key="7">
    <source>
        <dbReference type="Proteomes" id="UP000094043"/>
    </source>
</evidence>
<dbReference type="GO" id="GO:0031490">
    <property type="term" value="F:chromatin DNA binding"/>
    <property type="evidence" value="ECO:0007669"/>
    <property type="project" value="TreeGrafter"/>
</dbReference>
<dbReference type="RefSeq" id="XP_066069647.1">
    <property type="nucleotide sequence ID" value="XM_066213550.1"/>
</dbReference>
<evidence type="ECO:0000256" key="1">
    <source>
        <dbReference type="ARBA" id="ARBA00004123"/>
    </source>
</evidence>
<dbReference type="GO" id="GO:0006357">
    <property type="term" value="P:regulation of transcription by RNA polymerase II"/>
    <property type="evidence" value="ECO:0007669"/>
    <property type="project" value="TreeGrafter"/>
</dbReference>
<evidence type="ECO:0000256" key="4">
    <source>
        <dbReference type="SAM" id="MobiDB-lite"/>
    </source>
</evidence>
<dbReference type="Pfam" id="PF02373">
    <property type="entry name" value="JmjC"/>
    <property type="match status" value="1"/>
</dbReference>
<dbReference type="InterPro" id="IPR045109">
    <property type="entry name" value="LSDs-like"/>
</dbReference>
<accession>A0AAJ8JV64</accession>
<dbReference type="AlphaFoldDB" id="A0AAJ8JV64"/>
<name>A0AAJ8JV64_9TREE</name>
<sequence length="1113" mass="126079">MIEKQSKLTPIQAVVNFYHQHSEGEGEKEDYSRMMELITSLQPGENEQNDKSIIRPGEEQETQGEAMATEEHDKKVMDANRPQRDITGSPLSDLPDLPDTFELSPANTKTSLPPASPQLSSIAEPRQAESSLTIEHLPPLPSYPSLPSSHHSHEAEPSQNSRKRPKVCREGTIKDMLKVEENDDQKKKRLKCGKNLRGVVDPTGTGRRVRGPEKVTTRGKIMSESQIRKLLLGKSHEFQLAPCQRPRYAKWGKCTQCISKLPGDCCRFRDYRVFPIDPHTTEIVGPGSFASTPSPPYVTPLPTKFSASFTVLHVSYIESIVAPLLLPLITSESRHIFSHGDVIKRGMDSSKQRSVCDFCSTTIFGGWWFCKKCGRDYCLQCERYFPDDMSHIKDSPWPLSDAARPRLLKCNYQSTPNAVRNGNKENRSFVEVSKRRGEKALVWHVRKDLQPVSRFGREELKGHWLDLSELVIHNVTGDLKKIVGETARKHVINAMGLTDDVEVKRVLNEWMNDTTMRCLANESESKIERNVEDSIKRLKDSICDVEEKVEPEAKQLSQTFRRATPELCPKLENTSRSISLYPWTISLPDLDSRYTFVKTTLLPSPFGSSLMDPIDPAGLQRQSQPFVLISTLALDNPTFHALWSRGEPIVVNELSSLMKEQWTPGRFAKQFEKQECSLVDCQTDCYMEGMVGEFFEMFGRRKVEEGKEQAVLKLNDWPPEDEFQSACPELYVDFCRALPVPDYTRRDGVLNLYSHFPPGPTRPDIGPKMYAAFAASELPGGFGSTRLHMDVADAVNIMFHAEPLPDGSLGCAVWDLYRVEDADKIRDFLINKFGKTHSFIDPIHSQTFYLDSQLRRELWDKMGVAGWRIYQYPGQAIFIPAGCAHQVCNLSDCIKIALDFVSPHNVSRCQKLSRDFRKENYLKAWKEDVLQLYNVLWYAWLSCREHCNHRQNVTETLSSSLPVYSHDITPTLSHDSSSLQQASQDPFSRSSLSYWSNDRKLLAPDCGDVGGLNGYGPVNGWRNVSSVRDEPPRGDLLPSKIANDTARHPDHDVELQGDSNLKQRASSETSPTRIKSWRQLANALFELTIKREESSPAEIFLPSTALILNRQGE</sequence>
<dbReference type="GO" id="GO:0003712">
    <property type="term" value="F:transcription coregulator activity"/>
    <property type="evidence" value="ECO:0007669"/>
    <property type="project" value="TreeGrafter"/>
</dbReference>
<feature type="compositionally biased region" description="Polar residues" evidence="4">
    <location>
        <begin position="105"/>
        <end position="121"/>
    </location>
</feature>
<feature type="compositionally biased region" description="Polar residues" evidence="4">
    <location>
        <begin position="1057"/>
        <end position="1073"/>
    </location>
</feature>
<dbReference type="GO" id="GO:0000118">
    <property type="term" value="C:histone deacetylase complex"/>
    <property type="evidence" value="ECO:0007669"/>
    <property type="project" value="TreeGrafter"/>
</dbReference>
<reference evidence="6" key="1">
    <citation type="submission" date="2016-06" db="EMBL/GenBank/DDBJ databases">
        <authorList>
            <person name="Cuomo C."/>
            <person name="Litvintseva A."/>
            <person name="Heitman J."/>
            <person name="Chen Y."/>
            <person name="Sun S."/>
            <person name="Springer D."/>
            <person name="Dromer F."/>
            <person name="Young S."/>
            <person name="Zeng Q."/>
            <person name="Chapman S."/>
            <person name="Gujja S."/>
            <person name="Saif S."/>
            <person name="Birren B."/>
        </authorList>
    </citation>
    <scope>NUCLEOTIDE SEQUENCE</scope>
    <source>
        <strain evidence="6">CBS 7841</strain>
    </source>
</reference>
<dbReference type="GO" id="GO:0000785">
    <property type="term" value="C:chromatin"/>
    <property type="evidence" value="ECO:0007669"/>
    <property type="project" value="TreeGrafter"/>
</dbReference>
<comment type="subcellular location">
    <subcellularLocation>
        <location evidence="1">Nucleus</location>
    </subcellularLocation>
</comment>
<dbReference type="InterPro" id="IPR003347">
    <property type="entry name" value="JmjC_dom"/>
</dbReference>
<feature type="domain" description="JmjC" evidence="5">
    <location>
        <begin position="745"/>
        <end position="917"/>
    </location>
</feature>
<dbReference type="EMBL" id="CP143788">
    <property type="protein sequence ID" value="WVN88947.1"/>
    <property type="molecule type" value="Genomic_DNA"/>
</dbReference>
<dbReference type="PANTHER" id="PTHR12549:SF38">
    <property type="entry name" value="JMJC DOMAIN-CONTAINING HISTONE DEMETHYLASE 2, ISOFORM A"/>
    <property type="match status" value="1"/>
</dbReference>
<dbReference type="SMART" id="SM00558">
    <property type="entry name" value="JmjC"/>
    <property type="match status" value="1"/>
</dbReference>
<dbReference type="GeneID" id="91088372"/>
<reference evidence="6" key="3">
    <citation type="submission" date="2024-01" db="EMBL/GenBank/DDBJ databases">
        <authorList>
            <person name="Coelho M.A."/>
            <person name="David-Palma M."/>
            <person name="Shea T."/>
            <person name="Sun S."/>
            <person name="Cuomo C.A."/>
            <person name="Heitman J."/>
        </authorList>
    </citation>
    <scope>NUCLEOTIDE SEQUENCE</scope>
    <source>
        <strain evidence="6">CBS 7841</strain>
    </source>
</reference>
<dbReference type="Gene3D" id="2.60.120.650">
    <property type="entry name" value="Cupin"/>
    <property type="match status" value="1"/>
</dbReference>
<organism evidence="6 7">
    <name type="scientific">Cryptococcus depauperatus CBS 7841</name>
    <dbReference type="NCBI Taxonomy" id="1295531"/>
    <lineage>
        <taxon>Eukaryota</taxon>
        <taxon>Fungi</taxon>
        <taxon>Dikarya</taxon>
        <taxon>Basidiomycota</taxon>
        <taxon>Agaricomycotina</taxon>
        <taxon>Tremellomycetes</taxon>
        <taxon>Tremellales</taxon>
        <taxon>Cryptococcaceae</taxon>
        <taxon>Cryptococcus</taxon>
    </lineage>
</organism>
<keyword evidence="3" id="KW-0539">Nucleus</keyword>
<dbReference type="SUPFAM" id="SSF51197">
    <property type="entry name" value="Clavaminate synthase-like"/>
    <property type="match status" value="1"/>
</dbReference>
<reference evidence="6" key="2">
    <citation type="journal article" date="2022" name="Elife">
        <title>Obligate sexual reproduction of a homothallic fungus closely related to the Cryptococcus pathogenic species complex.</title>
        <authorList>
            <person name="Passer A.R."/>
            <person name="Clancey S.A."/>
            <person name="Shea T."/>
            <person name="David-Palma M."/>
            <person name="Averette A.F."/>
            <person name="Boekhout T."/>
            <person name="Porcel B.M."/>
            <person name="Nowrousian M."/>
            <person name="Cuomo C.A."/>
            <person name="Sun S."/>
            <person name="Heitman J."/>
            <person name="Coelho M.A."/>
        </authorList>
    </citation>
    <scope>NUCLEOTIDE SEQUENCE</scope>
    <source>
        <strain evidence="6">CBS 7841</strain>
    </source>
</reference>